<dbReference type="EMBL" id="CP036279">
    <property type="protein sequence ID" value="QDU62140.1"/>
    <property type="molecule type" value="Genomic_DNA"/>
</dbReference>
<name>A0A518B585_9BACT</name>
<accession>A0A518B585</accession>
<evidence type="ECO:0000313" key="3">
    <source>
        <dbReference type="Proteomes" id="UP000317093"/>
    </source>
</evidence>
<organism evidence="2 3">
    <name type="scientific">Kolteria novifilia</name>
    <dbReference type="NCBI Taxonomy" id="2527975"/>
    <lineage>
        <taxon>Bacteria</taxon>
        <taxon>Pseudomonadati</taxon>
        <taxon>Planctomycetota</taxon>
        <taxon>Planctomycetia</taxon>
        <taxon>Kolteriales</taxon>
        <taxon>Kolteriaceae</taxon>
        <taxon>Kolteria</taxon>
    </lineage>
</organism>
<feature type="region of interest" description="Disordered" evidence="1">
    <location>
        <begin position="257"/>
        <end position="321"/>
    </location>
</feature>
<reference evidence="2 3" key="1">
    <citation type="submission" date="2019-02" db="EMBL/GenBank/DDBJ databases">
        <title>Deep-cultivation of Planctomycetes and their phenomic and genomic characterization uncovers novel biology.</title>
        <authorList>
            <person name="Wiegand S."/>
            <person name="Jogler M."/>
            <person name="Boedeker C."/>
            <person name="Pinto D."/>
            <person name="Vollmers J."/>
            <person name="Rivas-Marin E."/>
            <person name="Kohn T."/>
            <person name="Peeters S.H."/>
            <person name="Heuer A."/>
            <person name="Rast P."/>
            <person name="Oberbeckmann S."/>
            <person name="Bunk B."/>
            <person name="Jeske O."/>
            <person name="Meyerdierks A."/>
            <person name="Storesund J.E."/>
            <person name="Kallscheuer N."/>
            <person name="Luecker S."/>
            <person name="Lage O.M."/>
            <person name="Pohl T."/>
            <person name="Merkel B.J."/>
            <person name="Hornburger P."/>
            <person name="Mueller R.-W."/>
            <person name="Bruemmer F."/>
            <person name="Labrenz M."/>
            <person name="Spormann A.M."/>
            <person name="Op den Camp H."/>
            <person name="Overmann J."/>
            <person name="Amann R."/>
            <person name="Jetten M.S.M."/>
            <person name="Mascher T."/>
            <person name="Medema M.H."/>
            <person name="Devos D.P."/>
            <person name="Kaster A.-K."/>
            <person name="Ovreas L."/>
            <person name="Rohde M."/>
            <person name="Galperin M.Y."/>
            <person name="Jogler C."/>
        </authorList>
    </citation>
    <scope>NUCLEOTIDE SEQUENCE [LARGE SCALE GENOMIC DNA]</scope>
    <source>
        <strain evidence="2 3">Pan216</strain>
    </source>
</reference>
<gene>
    <name evidence="2" type="ORF">Pan216_30070</name>
</gene>
<evidence type="ECO:0000313" key="2">
    <source>
        <dbReference type="EMBL" id="QDU62140.1"/>
    </source>
</evidence>
<proteinExistence type="predicted"/>
<protein>
    <submittedName>
        <fullName evidence="2">Uncharacterized protein</fullName>
    </submittedName>
</protein>
<evidence type="ECO:0000256" key="1">
    <source>
        <dbReference type="SAM" id="MobiDB-lite"/>
    </source>
</evidence>
<dbReference type="AlphaFoldDB" id="A0A518B585"/>
<dbReference type="RefSeq" id="WP_145258670.1">
    <property type="nucleotide sequence ID" value="NZ_CP036279.1"/>
</dbReference>
<keyword evidence="3" id="KW-1185">Reference proteome</keyword>
<sequence length="345" mass="38347">MAKERGRVITTREIYQWGLDQYALYLYLCIHDRANFRVGNRCRLNTTELASGANCSPRRALKAKAELVDRGLIRVIKPKLPNQPHQYELLEPAELPLFATEEQETEPTGAAHAVHHGDSPRAPQHFPSCTTVMHDVHHGDSPRAPRSYREEKALLESVCERGLRVVHADDDTHAPSSIAENPPRELVATVADLCQPTKSSHHVANAKLAQEAGLTCDDLRTFLPRVRPPNWRNNPKPAHHQFADLLPDLVAAKAAAAADARKRHDAEQRDQATLAADRRRHEARQAWQRLPPEEQERRLRQARAQLGPSPPGLNLDGPASQVAIETLEKELLARPLADRGGGSAG</sequence>
<feature type="compositionally biased region" description="Basic and acidic residues" evidence="1">
    <location>
        <begin position="259"/>
        <end position="284"/>
    </location>
</feature>
<dbReference type="Proteomes" id="UP000317093">
    <property type="component" value="Chromosome"/>
</dbReference>
<dbReference type="KEGG" id="knv:Pan216_30070"/>